<dbReference type="Gene3D" id="3.40.309.10">
    <property type="entry name" value="Aldehyde Dehydrogenase, Chain A, domain 2"/>
    <property type="match status" value="1"/>
</dbReference>
<evidence type="ECO:0000256" key="5">
    <source>
        <dbReference type="SAM" id="MobiDB-lite"/>
    </source>
</evidence>
<dbReference type="Pfam" id="PF00171">
    <property type="entry name" value="Aldedh"/>
    <property type="match status" value="1"/>
</dbReference>
<protein>
    <submittedName>
        <fullName evidence="7">Aldehyde dehydrogenase family protein</fullName>
    </submittedName>
</protein>
<feature type="region of interest" description="Disordered" evidence="5">
    <location>
        <begin position="27"/>
        <end position="46"/>
    </location>
</feature>
<feature type="active site" evidence="3">
    <location>
        <position position="256"/>
    </location>
</feature>
<sequence>MDHDTSAISAHPWRLLIGGDLVPAARGGRYTTHDPSTERPLAHVPDGDAEDVDRAYRAAAAAAPGWRATAPRARARTVRELARVLRANAEELARLDVHDLGSPYPMMLLDVERAADSLDLFADWALQLTGEVIPASAEHLHYTLREPYGVVARILPFNHPVMFAAGKIAAPLMAGNTVLVKPAHQTPLSALRTGELFADVLPPGVLNVVSGAGPATGAAISAHPGIRRIAFIGSESVGRAIQADAARAAVKHVTMELGGKNAMVVFPDADLEAAADGAVRGMNFTASTGQSCGSTSRLLVHRDIAADLTDRLRARMTALRVGHPLDPDTDVGPLVSADQYRKVLDHLDRARRDGATTLCGGTRPPGLDAGHFIAPTLLTGVRPDMDAANQEIFGPVLSVLPFGTEDEAIRLANSVDYGLTASVWTNDLTCAHRLAVALEAGFVWVNGASQHFPGVPYGGVKASGLGREESLDELLGFTQTKAVTVFNAAPC</sequence>
<comment type="caution">
    <text evidence="7">The sequence shown here is derived from an EMBL/GenBank/DDBJ whole genome shotgun (WGS) entry which is preliminary data.</text>
</comment>
<evidence type="ECO:0000259" key="6">
    <source>
        <dbReference type="Pfam" id="PF00171"/>
    </source>
</evidence>
<keyword evidence="2 4" id="KW-0560">Oxidoreductase</keyword>
<dbReference type="InterPro" id="IPR015590">
    <property type="entry name" value="Aldehyde_DH_dom"/>
</dbReference>
<dbReference type="PROSITE" id="PS00687">
    <property type="entry name" value="ALDEHYDE_DEHYDR_GLU"/>
    <property type="match status" value="1"/>
</dbReference>
<dbReference type="EMBL" id="SMKY01000236">
    <property type="protein sequence ID" value="TDD70314.1"/>
    <property type="molecule type" value="Genomic_DNA"/>
</dbReference>
<dbReference type="PANTHER" id="PTHR11699">
    <property type="entry name" value="ALDEHYDE DEHYDROGENASE-RELATED"/>
    <property type="match status" value="1"/>
</dbReference>
<keyword evidence="8" id="KW-1185">Reference proteome</keyword>
<feature type="domain" description="Aldehyde dehydrogenase" evidence="6">
    <location>
        <begin position="28"/>
        <end position="483"/>
    </location>
</feature>
<accession>A0A4R5AHA5</accession>
<dbReference type="RefSeq" id="WP_132202309.1">
    <property type="nucleotide sequence ID" value="NZ_SMKY01000236.1"/>
</dbReference>
<name>A0A4R5AHA5_9ACTN</name>
<dbReference type="InterPro" id="IPR016163">
    <property type="entry name" value="Ald_DH_C"/>
</dbReference>
<evidence type="ECO:0000256" key="2">
    <source>
        <dbReference type="ARBA" id="ARBA00023002"/>
    </source>
</evidence>
<gene>
    <name evidence="7" type="ORF">E1293_34880</name>
</gene>
<evidence type="ECO:0000313" key="8">
    <source>
        <dbReference type="Proteomes" id="UP000295578"/>
    </source>
</evidence>
<dbReference type="InterPro" id="IPR029510">
    <property type="entry name" value="Ald_DH_CS_GLU"/>
</dbReference>
<dbReference type="AlphaFoldDB" id="A0A4R5AHA5"/>
<dbReference type="Gene3D" id="3.40.605.10">
    <property type="entry name" value="Aldehyde Dehydrogenase, Chain A, domain 1"/>
    <property type="match status" value="1"/>
</dbReference>
<comment type="similarity">
    <text evidence="1 4">Belongs to the aldehyde dehydrogenase family.</text>
</comment>
<reference evidence="7 8" key="1">
    <citation type="submission" date="2019-03" db="EMBL/GenBank/DDBJ databases">
        <title>Draft genome sequences of novel Actinobacteria.</title>
        <authorList>
            <person name="Sahin N."/>
            <person name="Ay H."/>
            <person name="Saygin H."/>
        </authorList>
    </citation>
    <scope>NUCLEOTIDE SEQUENCE [LARGE SCALE GENOMIC DNA]</scope>
    <source>
        <strain evidence="7 8">DSM 45941</strain>
    </source>
</reference>
<evidence type="ECO:0000256" key="4">
    <source>
        <dbReference type="RuleBase" id="RU003345"/>
    </source>
</evidence>
<feature type="compositionally biased region" description="Basic and acidic residues" evidence="5">
    <location>
        <begin position="31"/>
        <end position="41"/>
    </location>
</feature>
<organism evidence="7 8">
    <name type="scientific">Actinomadura darangshiensis</name>
    <dbReference type="NCBI Taxonomy" id="705336"/>
    <lineage>
        <taxon>Bacteria</taxon>
        <taxon>Bacillati</taxon>
        <taxon>Actinomycetota</taxon>
        <taxon>Actinomycetes</taxon>
        <taxon>Streptosporangiales</taxon>
        <taxon>Thermomonosporaceae</taxon>
        <taxon>Actinomadura</taxon>
    </lineage>
</organism>
<evidence type="ECO:0000313" key="7">
    <source>
        <dbReference type="EMBL" id="TDD70314.1"/>
    </source>
</evidence>
<evidence type="ECO:0000256" key="3">
    <source>
        <dbReference type="PROSITE-ProRule" id="PRU10007"/>
    </source>
</evidence>
<dbReference type="InterPro" id="IPR016162">
    <property type="entry name" value="Ald_DH_N"/>
</dbReference>
<proteinExistence type="inferred from homology"/>
<dbReference type="InterPro" id="IPR016161">
    <property type="entry name" value="Ald_DH/histidinol_DH"/>
</dbReference>
<dbReference type="OrthoDB" id="6882680at2"/>
<evidence type="ECO:0000256" key="1">
    <source>
        <dbReference type="ARBA" id="ARBA00009986"/>
    </source>
</evidence>
<dbReference type="FunFam" id="3.40.605.10:FF:000007">
    <property type="entry name" value="NAD/NADP-dependent betaine aldehyde dehydrogenase"/>
    <property type="match status" value="1"/>
</dbReference>
<dbReference type="SUPFAM" id="SSF53720">
    <property type="entry name" value="ALDH-like"/>
    <property type="match status" value="1"/>
</dbReference>
<dbReference type="FunFam" id="3.40.309.10:FF:000012">
    <property type="entry name" value="Betaine aldehyde dehydrogenase"/>
    <property type="match status" value="1"/>
</dbReference>
<dbReference type="GO" id="GO:0016620">
    <property type="term" value="F:oxidoreductase activity, acting on the aldehyde or oxo group of donors, NAD or NADP as acceptor"/>
    <property type="evidence" value="ECO:0007669"/>
    <property type="project" value="InterPro"/>
</dbReference>
<dbReference type="Proteomes" id="UP000295578">
    <property type="component" value="Unassembled WGS sequence"/>
</dbReference>